<dbReference type="Proteomes" id="UP000093928">
    <property type="component" value="Unassembled WGS sequence"/>
</dbReference>
<sequence length="108" mass="11680">MRRAVVVRASHAEGVMVFYRFRCQSGCGTTQLMYTMNDRPDVVDCPGCSGPAHRLMAAPHLGRSSAAMALQDATRSTADQPGVVGPPPPTVGRQRVSTHPLHRTLPRD</sequence>
<protein>
    <recommendedName>
        <fullName evidence="2">Putative regulatory protein FmdB zinc ribbon domain-containing protein</fullName>
    </recommendedName>
</protein>
<accession>A0A1A3PAE5</accession>
<evidence type="ECO:0000313" key="4">
    <source>
        <dbReference type="Proteomes" id="UP000093928"/>
    </source>
</evidence>
<feature type="domain" description="Putative regulatory protein FmdB zinc ribbon" evidence="2">
    <location>
        <begin position="16"/>
        <end position="57"/>
    </location>
</feature>
<dbReference type="SMART" id="SM00834">
    <property type="entry name" value="CxxC_CXXC_SSSS"/>
    <property type="match status" value="1"/>
</dbReference>
<evidence type="ECO:0000256" key="1">
    <source>
        <dbReference type="SAM" id="MobiDB-lite"/>
    </source>
</evidence>
<comment type="caution">
    <text evidence="3">The sequence shown here is derived from an EMBL/GenBank/DDBJ whole genome shotgun (WGS) entry which is preliminary data.</text>
</comment>
<name>A0A1A3PAE5_MYCAS</name>
<reference evidence="3 4" key="1">
    <citation type="submission" date="2016-06" db="EMBL/GenBank/DDBJ databases">
        <authorList>
            <person name="Kjaerup R.B."/>
            <person name="Dalgaard T.S."/>
            <person name="Juul-Madsen H.R."/>
        </authorList>
    </citation>
    <scope>NUCLEOTIDE SEQUENCE [LARGE SCALE GENOMIC DNA]</scope>
    <source>
        <strain evidence="3 4">1165133.8</strain>
    </source>
</reference>
<gene>
    <name evidence="3" type="ORF">A5634_14585</name>
</gene>
<proteinExistence type="predicted"/>
<organism evidence="3 4">
    <name type="scientific">Mycobacterium asiaticum</name>
    <dbReference type="NCBI Taxonomy" id="1790"/>
    <lineage>
        <taxon>Bacteria</taxon>
        <taxon>Bacillati</taxon>
        <taxon>Actinomycetota</taxon>
        <taxon>Actinomycetes</taxon>
        <taxon>Mycobacteriales</taxon>
        <taxon>Mycobacteriaceae</taxon>
        <taxon>Mycobacterium</taxon>
    </lineage>
</organism>
<feature type="region of interest" description="Disordered" evidence="1">
    <location>
        <begin position="70"/>
        <end position="108"/>
    </location>
</feature>
<dbReference type="EMBL" id="LZLS01000012">
    <property type="protein sequence ID" value="OBK31116.1"/>
    <property type="molecule type" value="Genomic_DNA"/>
</dbReference>
<dbReference type="InterPro" id="IPR013429">
    <property type="entry name" value="Regulatory_FmdB_Zinc_ribbon"/>
</dbReference>
<evidence type="ECO:0000313" key="3">
    <source>
        <dbReference type="EMBL" id="OBK31116.1"/>
    </source>
</evidence>
<evidence type="ECO:0000259" key="2">
    <source>
        <dbReference type="SMART" id="SM00834"/>
    </source>
</evidence>
<dbReference type="AlphaFoldDB" id="A0A1A3PAE5"/>